<dbReference type="GeneID" id="54410698"/>
<name>A0A6A6AHZ2_9PLEO</name>
<organism evidence="1 2">
    <name type="scientific">Dothidotthia symphoricarpi CBS 119687</name>
    <dbReference type="NCBI Taxonomy" id="1392245"/>
    <lineage>
        <taxon>Eukaryota</taxon>
        <taxon>Fungi</taxon>
        <taxon>Dikarya</taxon>
        <taxon>Ascomycota</taxon>
        <taxon>Pezizomycotina</taxon>
        <taxon>Dothideomycetes</taxon>
        <taxon>Pleosporomycetidae</taxon>
        <taxon>Pleosporales</taxon>
        <taxon>Dothidotthiaceae</taxon>
        <taxon>Dothidotthia</taxon>
    </lineage>
</organism>
<gene>
    <name evidence="1" type="ORF">P153DRAFT_383694</name>
</gene>
<dbReference type="Proteomes" id="UP000799771">
    <property type="component" value="Unassembled WGS sequence"/>
</dbReference>
<sequence length="179" mass="19476">MRPVLARAVKETGGFLVSNGGLLDRGLRSRGGNVCPKCNAIGVSTDQPSKSGCLSRRVNRAEHVMGHSATFNAAVLSLTGEVLCSDADKGQWRCAPGVSVFTVHVVFRATDRLTNTDDLSQAEQCCRDMICRASNKYRCLGVCASRIMLDILTFDHRQLPSDHRAARSRLGKGQTHDME</sequence>
<proteinExistence type="predicted"/>
<keyword evidence="2" id="KW-1185">Reference proteome</keyword>
<evidence type="ECO:0000313" key="2">
    <source>
        <dbReference type="Proteomes" id="UP000799771"/>
    </source>
</evidence>
<reference evidence="1" key="1">
    <citation type="journal article" date="2020" name="Stud. Mycol.">
        <title>101 Dothideomycetes genomes: a test case for predicting lifestyles and emergence of pathogens.</title>
        <authorList>
            <person name="Haridas S."/>
            <person name="Albert R."/>
            <person name="Binder M."/>
            <person name="Bloem J."/>
            <person name="Labutti K."/>
            <person name="Salamov A."/>
            <person name="Andreopoulos B."/>
            <person name="Baker S."/>
            <person name="Barry K."/>
            <person name="Bills G."/>
            <person name="Bluhm B."/>
            <person name="Cannon C."/>
            <person name="Castanera R."/>
            <person name="Culley D."/>
            <person name="Daum C."/>
            <person name="Ezra D."/>
            <person name="Gonzalez J."/>
            <person name="Henrissat B."/>
            <person name="Kuo A."/>
            <person name="Liang C."/>
            <person name="Lipzen A."/>
            <person name="Lutzoni F."/>
            <person name="Magnuson J."/>
            <person name="Mondo S."/>
            <person name="Nolan M."/>
            <person name="Ohm R."/>
            <person name="Pangilinan J."/>
            <person name="Park H.-J."/>
            <person name="Ramirez L."/>
            <person name="Alfaro M."/>
            <person name="Sun H."/>
            <person name="Tritt A."/>
            <person name="Yoshinaga Y."/>
            <person name="Zwiers L.-H."/>
            <person name="Turgeon B."/>
            <person name="Goodwin S."/>
            <person name="Spatafora J."/>
            <person name="Crous P."/>
            <person name="Grigoriev I."/>
        </authorList>
    </citation>
    <scope>NUCLEOTIDE SEQUENCE</scope>
    <source>
        <strain evidence="1">CBS 119687</strain>
    </source>
</reference>
<accession>A0A6A6AHZ2</accession>
<dbReference type="RefSeq" id="XP_033525989.1">
    <property type="nucleotide sequence ID" value="XM_033670266.1"/>
</dbReference>
<dbReference type="AlphaFoldDB" id="A0A6A6AHZ2"/>
<dbReference type="EMBL" id="ML977502">
    <property type="protein sequence ID" value="KAF2131602.1"/>
    <property type="molecule type" value="Genomic_DNA"/>
</dbReference>
<protein>
    <submittedName>
        <fullName evidence="1">Uncharacterized protein</fullName>
    </submittedName>
</protein>
<evidence type="ECO:0000313" key="1">
    <source>
        <dbReference type="EMBL" id="KAF2131602.1"/>
    </source>
</evidence>